<keyword evidence="4" id="KW-0677">Repeat</keyword>
<dbReference type="InterPro" id="IPR011989">
    <property type="entry name" value="ARM-like"/>
</dbReference>
<evidence type="ECO:0000313" key="13">
    <source>
        <dbReference type="Proteomes" id="UP000267096"/>
    </source>
</evidence>
<evidence type="ECO:0000256" key="1">
    <source>
        <dbReference type="ARBA" id="ARBA00000068"/>
    </source>
</evidence>
<keyword evidence="5 10" id="KW-0560">Oxidoreductase</keyword>
<feature type="binding site" evidence="10">
    <location>
        <position position="36"/>
    </location>
    <ligand>
        <name>Fe cation</name>
        <dbReference type="ChEBI" id="CHEBI:24875"/>
        <label>1</label>
    </ligand>
</feature>
<keyword evidence="13" id="KW-1185">Reference proteome</keyword>
<evidence type="ECO:0000256" key="6">
    <source>
        <dbReference type="ARBA" id="ARBA00023004"/>
    </source>
</evidence>
<dbReference type="OrthoDB" id="274828at2759"/>
<dbReference type="PANTHER" id="PTHR12697">
    <property type="entry name" value="PBS LYASE HEAT-LIKE PROTEIN"/>
    <property type="match status" value="1"/>
</dbReference>
<keyword evidence="6 10" id="KW-0408">Iron</keyword>
<dbReference type="SUPFAM" id="SSF48371">
    <property type="entry name" value="ARM repeat"/>
    <property type="match status" value="1"/>
</dbReference>
<dbReference type="Gene3D" id="1.25.10.10">
    <property type="entry name" value="Leucine-rich Repeat Variant"/>
    <property type="match status" value="2"/>
</dbReference>
<feature type="binding site" evidence="10">
    <location>
        <position position="69"/>
    </location>
    <ligand>
        <name>Fe cation</name>
        <dbReference type="ChEBI" id="CHEBI:24875"/>
        <label>1</label>
    </ligand>
</feature>
<feature type="binding site" evidence="10">
    <location>
        <position position="37"/>
    </location>
    <ligand>
        <name>Fe cation</name>
        <dbReference type="ChEBI" id="CHEBI:24875"/>
        <label>1</label>
    </ligand>
</feature>
<keyword evidence="7 10" id="KW-0503">Monooxygenase</keyword>
<comment type="pathway">
    <text evidence="2 10">Protein modification; eIF5A hypusination.</text>
</comment>
<evidence type="ECO:0000256" key="3">
    <source>
        <dbReference type="ARBA" id="ARBA00022723"/>
    </source>
</evidence>
<evidence type="ECO:0000313" key="12">
    <source>
        <dbReference type="EMBL" id="VDK42727.1"/>
    </source>
</evidence>
<dbReference type="InterPro" id="IPR027517">
    <property type="entry name" value="Deoxyhypusine_hydroxylase"/>
</dbReference>
<dbReference type="UniPathway" id="UPA00354"/>
<dbReference type="InterPro" id="IPR021133">
    <property type="entry name" value="HEAT_type_2"/>
</dbReference>
<dbReference type="PROSITE" id="PS50077">
    <property type="entry name" value="HEAT_REPEAT"/>
    <property type="match status" value="1"/>
</dbReference>
<dbReference type="Pfam" id="PF13646">
    <property type="entry name" value="HEAT_2"/>
    <property type="match status" value="1"/>
</dbReference>
<evidence type="ECO:0000256" key="4">
    <source>
        <dbReference type="ARBA" id="ARBA00022737"/>
    </source>
</evidence>
<dbReference type="InterPro" id="IPR019368">
    <property type="entry name" value="Ribosomal_mS29"/>
</dbReference>
<evidence type="ECO:0000256" key="8">
    <source>
        <dbReference type="ARBA" id="ARBA00023256"/>
    </source>
</evidence>
<dbReference type="GO" id="GO:0046872">
    <property type="term" value="F:metal ion binding"/>
    <property type="evidence" value="ECO:0007669"/>
    <property type="project" value="UniProtKB-KW"/>
</dbReference>
<comment type="cofactor">
    <cofactor evidence="10">
        <name>Fe(2+)</name>
        <dbReference type="ChEBI" id="CHEBI:29033"/>
    </cofactor>
    <text evidence="10">Binds 2 Fe(2+) ions per subunit.</text>
</comment>
<name>A0A3P6QB51_ANISI</name>
<feature type="repeat" description="HEAT" evidence="11">
    <location>
        <begin position="50"/>
        <end position="90"/>
    </location>
</feature>
<dbReference type="PANTHER" id="PTHR12697:SF5">
    <property type="entry name" value="DEOXYHYPUSINE HYDROXYLASE"/>
    <property type="match status" value="1"/>
</dbReference>
<keyword evidence="3 10" id="KW-0479">Metal-binding</keyword>
<dbReference type="InterPro" id="IPR004155">
    <property type="entry name" value="PBS_lyase_HEAT"/>
</dbReference>
<evidence type="ECO:0000256" key="9">
    <source>
        <dbReference type="ARBA" id="ARBA00045876"/>
    </source>
</evidence>
<dbReference type="Pfam" id="PF10236">
    <property type="entry name" value="DAP3"/>
    <property type="match status" value="1"/>
</dbReference>
<comment type="function">
    <text evidence="10">Catalyzes the hydroxylation of the N(6)-(4-aminobutyl)-L-lysine intermediate to form hypusine, an essential post-translational modification only found in mature eIF-5A factor.</text>
</comment>
<dbReference type="GO" id="GO:0005761">
    <property type="term" value="C:mitochondrial ribosome"/>
    <property type="evidence" value="ECO:0007669"/>
    <property type="project" value="InterPro"/>
</dbReference>
<dbReference type="EC" id="1.14.99.29" evidence="10"/>
<dbReference type="GO" id="GO:0019135">
    <property type="term" value="F:deoxyhypusine monooxygenase activity"/>
    <property type="evidence" value="ECO:0007669"/>
    <property type="project" value="UniProtKB-UniRule"/>
</dbReference>
<dbReference type="Proteomes" id="UP000267096">
    <property type="component" value="Unassembled WGS sequence"/>
</dbReference>
<gene>
    <name evidence="12" type="ORF">ASIM_LOCUS10294</name>
</gene>
<evidence type="ECO:0000256" key="11">
    <source>
        <dbReference type="PROSITE-ProRule" id="PRU00103"/>
    </source>
</evidence>
<evidence type="ECO:0000256" key="5">
    <source>
        <dbReference type="ARBA" id="ARBA00023002"/>
    </source>
</evidence>
<dbReference type="Pfam" id="PF03130">
    <property type="entry name" value="HEAT_PBS"/>
    <property type="match status" value="2"/>
</dbReference>
<feature type="binding site" evidence="10">
    <location>
        <position position="70"/>
    </location>
    <ligand>
        <name>Fe cation</name>
        <dbReference type="ChEBI" id="CHEBI:24875"/>
        <label>1</label>
    </ligand>
</feature>
<evidence type="ECO:0000256" key="7">
    <source>
        <dbReference type="ARBA" id="ARBA00023033"/>
    </source>
</evidence>
<dbReference type="EMBL" id="UYRR01030993">
    <property type="protein sequence ID" value="VDK42727.1"/>
    <property type="molecule type" value="Genomic_DNA"/>
</dbReference>
<dbReference type="InterPro" id="IPR016024">
    <property type="entry name" value="ARM-type_fold"/>
</dbReference>
<sequence>MATRFRALFVLRNLGCNESVKWIGKCFSDKSALLKHELAYCLGQTQNASAVPILIDVLEDEEQETIVRHEAGEALGAIGDPLALPTLRKYLTHSEPALVETCELAIQRIEWLLNKRRNDSEFVDNRSPYNSVDPSPASSERDVKKLGEILVDASKSLWQRYEAMFALRNLNTDKAIEALSKGLECPESALFRHEVAYVLGQTQSPIAVKSLRSHLECLNENHMVRHECAEALGAIATEQCEELLKKYLHDNESCLSLNDVGRLYKVSDDVVKRLSFDKILPIRFAKQIETLNECVWLCRRPFLEVINCLKAVRTTAPNLRIVLWGKFGTGKSTTLYQTLHYAHLHQWIVFTVRSGIYLTRSAKEIQMSTYHPGRIDVPLQAIEMLQLFKQNNAPYWSKLSELKTGKNYEWTKVEKTSMGRPITDIVEMGLSAPFIASDCVGALLRELKWHATENHFRLLFVIDDANSLFGKTTVKRADRSYAAANDLTLVHHIRKTNGACVMVADKKELSDARDAVTIPLNTPLELFGEEGFDAIEPFIPIETELYTEQETNALYDYYKQKHWIATQNGRSEVGRKQLMYLSAFNPFDYERLCAFL</sequence>
<dbReference type="AlphaFoldDB" id="A0A3P6QB51"/>
<evidence type="ECO:0000256" key="2">
    <source>
        <dbReference type="ARBA" id="ARBA00005041"/>
    </source>
</evidence>
<feature type="binding site" evidence="10">
    <location>
        <position position="194"/>
    </location>
    <ligand>
        <name>Fe cation</name>
        <dbReference type="ChEBI" id="CHEBI:24875"/>
        <label>2</label>
    </ligand>
</feature>
<organism evidence="12 13">
    <name type="scientific">Anisakis simplex</name>
    <name type="common">Herring worm</name>
    <dbReference type="NCBI Taxonomy" id="6269"/>
    <lineage>
        <taxon>Eukaryota</taxon>
        <taxon>Metazoa</taxon>
        <taxon>Ecdysozoa</taxon>
        <taxon>Nematoda</taxon>
        <taxon>Chromadorea</taxon>
        <taxon>Rhabditida</taxon>
        <taxon>Spirurina</taxon>
        <taxon>Ascaridomorpha</taxon>
        <taxon>Ascaridoidea</taxon>
        <taxon>Anisakidae</taxon>
        <taxon>Anisakis</taxon>
        <taxon>Anisakis simplex complex</taxon>
    </lineage>
</organism>
<feature type="binding site" evidence="10">
    <location>
        <position position="226"/>
    </location>
    <ligand>
        <name>Fe cation</name>
        <dbReference type="ChEBI" id="CHEBI:24875"/>
        <label>2</label>
    </ligand>
</feature>
<keyword evidence="8 10" id="KW-0386">Hypusine biosynthesis</keyword>
<dbReference type="GO" id="GO:0006915">
    <property type="term" value="P:apoptotic process"/>
    <property type="evidence" value="ECO:0007669"/>
    <property type="project" value="InterPro"/>
</dbReference>
<dbReference type="HAMAP" id="MF_03101">
    <property type="entry name" value="Deoxyhypusine_hydroxylase"/>
    <property type="match status" value="1"/>
</dbReference>
<feature type="binding site" evidence="10">
    <location>
        <position position="193"/>
    </location>
    <ligand>
        <name>Fe cation</name>
        <dbReference type="ChEBI" id="CHEBI:24875"/>
        <label>2</label>
    </ligand>
</feature>
<proteinExistence type="inferred from homology"/>
<comment type="catalytic activity">
    <reaction evidence="1 10">
        <text>[eIF5A protein]-deoxyhypusine + AH2 + O2 = [eIF5A protein]-hypusine + A + H2O</text>
        <dbReference type="Rhea" id="RHEA:14101"/>
        <dbReference type="Rhea" id="RHEA-COMP:10144"/>
        <dbReference type="Rhea" id="RHEA-COMP:12592"/>
        <dbReference type="ChEBI" id="CHEBI:13193"/>
        <dbReference type="ChEBI" id="CHEBI:15377"/>
        <dbReference type="ChEBI" id="CHEBI:15379"/>
        <dbReference type="ChEBI" id="CHEBI:17499"/>
        <dbReference type="ChEBI" id="CHEBI:82657"/>
        <dbReference type="ChEBI" id="CHEBI:91175"/>
        <dbReference type="EC" id="1.14.99.29"/>
    </reaction>
</comment>
<evidence type="ECO:0000256" key="10">
    <source>
        <dbReference type="HAMAP-Rule" id="MF_03101"/>
    </source>
</evidence>
<dbReference type="PRINTS" id="PR01716">
    <property type="entry name" value="DEATHASSOCP3"/>
</dbReference>
<dbReference type="GO" id="GO:0015935">
    <property type="term" value="C:small ribosomal subunit"/>
    <property type="evidence" value="ECO:0007669"/>
    <property type="project" value="InterPro"/>
</dbReference>
<comment type="function">
    <text evidence="9">Catalyzes the hydroxylation of the N(6)-(4-aminobutyl)-L-lysine intermediate produced by deoxyhypusine synthase/DHPS on a critical lysine of the eukaryotic translation initiation factor 5A/eIF-5A. This is the second step of the post-translational modification of that lysine into an unusual amino acid residue named hypusine. Hypusination is unique to mature eIF-5A factor and is essential for its function.</text>
</comment>
<protein>
    <recommendedName>
        <fullName evidence="10">Deoxyhypusine hydroxylase</fullName>
        <shortName evidence="10">DOHH</shortName>
        <ecNumber evidence="10">1.14.99.29</ecNumber>
    </recommendedName>
    <alternativeName>
        <fullName evidence="10">Deoxyhypusine dioxygenase</fullName>
    </alternativeName>
    <alternativeName>
        <fullName evidence="10">Deoxyhypusine monooxygenase</fullName>
    </alternativeName>
</protein>
<dbReference type="SMART" id="SM00567">
    <property type="entry name" value="EZ_HEAT"/>
    <property type="match status" value="6"/>
</dbReference>
<accession>A0A3P6QB51</accession>
<comment type="similarity">
    <text evidence="10">Belongs to the deoxyhypusine hydroxylase family.</text>
</comment>
<reference evidence="12 13" key="1">
    <citation type="submission" date="2018-11" db="EMBL/GenBank/DDBJ databases">
        <authorList>
            <consortium name="Pathogen Informatics"/>
        </authorList>
    </citation>
    <scope>NUCLEOTIDE SEQUENCE [LARGE SCALE GENOMIC DNA]</scope>
</reference>
<feature type="binding site" evidence="10">
    <location>
        <position position="227"/>
    </location>
    <ligand>
        <name>Fe cation</name>
        <dbReference type="ChEBI" id="CHEBI:24875"/>
        <label>2</label>
    </ligand>
</feature>
<dbReference type="InterPro" id="IPR008092">
    <property type="entry name" value="Ribosomal_mS29_met"/>
</dbReference>